<evidence type="ECO:0000313" key="12">
    <source>
        <dbReference type="Proteomes" id="UP000053328"/>
    </source>
</evidence>
<dbReference type="RefSeq" id="XP_016239453.1">
    <property type="nucleotide sequence ID" value="XM_016377883.1"/>
</dbReference>
<proteinExistence type="inferred from homology"/>
<keyword evidence="7 9" id="KW-0472">Membrane</keyword>
<evidence type="ECO:0000313" key="11">
    <source>
        <dbReference type="EMBL" id="KIW19237.1"/>
    </source>
</evidence>
<reference evidence="11 12" key="1">
    <citation type="submission" date="2015-01" db="EMBL/GenBank/DDBJ databases">
        <title>The Genome Sequence of Exophiala spinifera CBS89968.</title>
        <authorList>
            <consortium name="The Broad Institute Genomics Platform"/>
            <person name="Cuomo C."/>
            <person name="de Hoog S."/>
            <person name="Gorbushina A."/>
            <person name="Stielow B."/>
            <person name="Teixiera M."/>
            <person name="Abouelleil A."/>
            <person name="Chapman S.B."/>
            <person name="Priest M."/>
            <person name="Young S.K."/>
            <person name="Wortman J."/>
            <person name="Nusbaum C."/>
            <person name="Birren B."/>
        </authorList>
    </citation>
    <scope>NUCLEOTIDE SEQUENCE [LARGE SCALE GENOMIC DNA]</scope>
    <source>
        <strain evidence="11 12">CBS 89968</strain>
    </source>
</reference>
<dbReference type="Proteomes" id="UP000053328">
    <property type="component" value="Unassembled WGS sequence"/>
</dbReference>
<evidence type="ECO:0000256" key="2">
    <source>
        <dbReference type="ARBA" id="ARBA00008655"/>
    </source>
</evidence>
<dbReference type="Pfam" id="PF01553">
    <property type="entry name" value="Acyltransferase"/>
    <property type="match status" value="1"/>
</dbReference>
<accession>A0A0D2A2R8</accession>
<evidence type="ECO:0000256" key="7">
    <source>
        <dbReference type="ARBA" id="ARBA00023136"/>
    </source>
</evidence>
<feature type="transmembrane region" description="Helical" evidence="9">
    <location>
        <begin position="33"/>
        <end position="54"/>
    </location>
</feature>
<comment type="similarity">
    <text evidence="2">Belongs to the 1-acyl-sn-glycerol-3-phosphate acyltransferase family.</text>
</comment>
<keyword evidence="12" id="KW-1185">Reference proteome</keyword>
<gene>
    <name evidence="11" type="ORF">PV08_03531</name>
</gene>
<dbReference type="SMART" id="SM00563">
    <property type="entry name" value="PlsC"/>
    <property type="match status" value="1"/>
</dbReference>
<evidence type="ECO:0000256" key="3">
    <source>
        <dbReference type="ARBA" id="ARBA00022679"/>
    </source>
</evidence>
<evidence type="ECO:0000256" key="5">
    <source>
        <dbReference type="ARBA" id="ARBA00022989"/>
    </source>
</evidence>
<dbReference type="GO" id="GO:0016020">
    <property type="term" value="C:membrane"/>
    <property type="evidence" value="ECO:0007669"/>
    <property type="project" value="UniProtKB-SubCell"/>
</dbReference>
<dbReference type="OrthoDB" id="272512at2759"/>
<dbReference type="GO" id="GO:0006629">
    <property type="term" value="P:lipid metabolic process"/>
    <property type="evidence" value="ECO:0007669"/>
    <property type="project" value="UniProtKB-KW"/>
</dbReference>
<dbReference type="STRING" id="91928.A0A0D2A2R8"/>
<dbReference type="PANTHER" id="PTHR23063">
    <property type="entry name" value="PHOSPHOLIPID ACYLTRANSFERASE"/>
    <property type="match status" value="1"/>
</dbReference>
<evidence type="ECO:0000259" key="10">
    <source>
        <dbReference type="SMART" id="SM00563"/>
    </source>
</evidence>
<evidence type="ECO:0000256" key="1">
    <source>
        <dbReference type="ARBA" id="ARBA00004370"/>
    </source>
</evidence>
<dbReference type="AlphaFoldDB" id="A0A0D2A2R8"/>
<evidence type="ECO:0000256" key="4">
    <source>
        <dbReference type="ARBA" id="ARBA00022692"/>
    </source>
</evidence>
<dbReference type="HOGENOM" id="CLU_048121_0_0_1"/>
<keyword evidence="6" id="KW-0443">Lipid metabolism</keyword>
<sequence length="343" mass="37811">MEKFSQFRDKGSGIAPFLPIPHKPAGIALPFHTFLFIFRVPVLLMFAISYFLVLQWMPIGVLGRKASLWCILGIPGIWWIDLQIDGVKKGSLAKNSTRIPQAGSVIASSHASPIDALYLAAIFDPIYAATYPNTRLVEPISLFTAVYRSFTYPKLNPPEGAKLVDIGALVARNPNRILVVFPECTTSNGRGILPMSPSLLNTPPRTKVFPVSLRFTPADVTTPIPHSYLTFLWNLCSRPSHCIRIRIAESMYNTSKRSPEPAVAKASSYTTNYLDTLASDGTGSDADTLVGGEDSEGPTTKEERAFLDKIAEALARLGRVKRVGLGVKDKIEFVSMWTKSRRR</sequence>
<comment type="subcellular location">
    <subcellularLocation>
        <location evidence="1">Membrane</location>
    </subcellularLocation>
</comment>
<dbReference type="GO" id="GO:0016746">
    <property type="term" value="F:acyltransferase activity"/>
    <property type="evidence" value="ECO:0007669"/>
    <property type="project" value="UniProtKB-KW"/>
</dbReference>
<feature type="domain" description="Phospholipid/glycerol acyltransferase" evidence="10">
    <location>
        <begin position="104"/>
        <end position="216"/>
    </location>
</feature>
<keyword evidence="4 9" id="KW-0812">Transmembrane</keyword>
<dbReference type="InterPro" id="IPR002123">
    <property type="entry name" value="Plipid/glycerol_acylTrfase"/>
</dbReference>
<name>A0A0D2A2R8_9EURO</name>
<dbReference type="VEuPathDB" id="FungiDB:PV08_03531"/>
<evidence type="ECO:0000256" key="8">
    <source>
        <dbReference type="ARBA" id="ARBA00023315"/>
    </source>
</evidence>
<dbReference type="SUPFAM" id="SSF69593">
    <property type="entry name" value="Glycerol-3-phosphate (1)-acyltransferase"/>
    <property type="match status" value="1"/>
</dbReference>
<keyword evidence="8" id="KW-0012">Acyltransferase</keyword>
<keyword evidence="3" id="KW-0808">Transferase</keyword>
<dbReference type="PANTHER" id="PTHR23063:SF60">
    <property type="entry name" value="LYSOPHOSPHATIDIC ACID:OLEOYL-COA ACYLTRANSFERASE 1"/>
    <property type="match status" value="1"/>
</dbReference>
<dbReference type="EMBL" id="KN847493">
    <property type="protein sequence ID" value="KIW19237.1"/>
    <property type="molecule type" value="Genomic_DNA"/>
</dbReference>
<dbReference type="GeneID" id="27330614"/>
<keyword evidence="5 9" id="KW-1133">Transmembrane helix</keyword>
<evidence type="ECO:0000256" key="9">
    <source>
        <dbReference type="SAM" id="Phobius"/>
    </source>
</evidence>
<evidence type="ECO:0000256" key="6">
    <source>
        <dbReference type="ARBA" id="ARBA00023098"/>
    </source>
</evidence>
<organism evidence="11 12">
    <name type="scientific">Exophiala spinifera</name>
    <dbReference type="NCBI Taxonomy" id="91928"/>
    <lineage>
        <taxon>Eukaryota</taxon>
        <taxon>Fungi</taxon>
        <taxon>Dikarya</taxon>
        <taxon>Ascomycota</taxon>
        <taxon>Pezizomycotina</taxon>
        <taxon>Eurotiomycetes</taxon>
        <taxon>Chaetothyriomycetidae</taxon>
        <taxon>Chaetothyriales</taxon>
        <taxon>Herpotrichiellaceae</taxon>
        <taxon>Exophiala</taxon>
    </lineage>
</organism>
<protein>
    <recommendedName>
        <fullName evidence="10">Phospholipid/glycerol acyltransferase domain-containing protein</fullName>
    </recommendedName>
</protein>